<evidence type="ECO:0000313" key="12">
    <source>
        <dbReference type="Proteomes" id="UP000443843"/>
    </source>
</evidence>
<evidence type="ECO:0000256" key="7">
    <source>
        <dbReference type="ARBA" id="ARBA00022779"/>
    </source>
</evidence>
<dbReference type="GO" id="GO:0005886">
    <property type="term" value="C:plasma membrane"/>
    <property type="evidence" value="ECO:0007669"/>
    <property type="project" value="UniProtKB-SubCell"/>
</dbReference>
<evidence type="ECO:0000313" key="11">
    <source>
        <dbReference type="EMBL" id="MWB76616.1"/>
    </source>
</evidence>
<dbReference type="AlphaFoldDB" id="A0A844VY34"/>
<sequence length="162" mass="17582">MSETEDAQGEAKPKRSKLPLILGLVLALAGGGGGFFAVYSGLVLAPDPAGAGETPMPQPGPVPDIAYVALEPMVINMGRASGGRHLRFRAQIEVNRSQKEAVETLVPRIMDVLNTYLRAVDLDVLEERSSLMKLRTQMLRRIDVVVGPGRVRDLLIMEFVMS</sequence>
<dbReference type="EMBL" id="WNXQ01000001">
    <property type="protein sequence ID" value="MWB76616.1"/>
    <property type="molecule type" value="Genomic_DNA"/>
</dbReference>
<gene>
    <name evidence="11" type="ORF">GLS40_01105</name>
</gene>
<keyword evidence="11" id="KW-0282">Flagellum</keyword>
<evidence type="ECO:0000256" key="9">
    <source>
        <dbReference type="ARBA" id="ARBA00023136"/>
    </source>
</evidence>
<evidence type="ECO:0000256" key="3">
    <source>
        <dbReference type="ARBA" id="ARBA00008281"/>
    </source>
</evidence>
<evidence type="ECO:0000256" key="6">
    <source>
        <dbReference type="ARBA" id="ARBA00022692"/>
    </source>
</evidence>
<dbReference type="InterPro" id="IPR005503">
    <property type="entry name" value="FliL"/>
</dbReference>
<keyword evidence="11" id="KW-0969">Cilium</keyword>
<keyword evidence="11" id="KW-0966">Cell projection</keyword>
<comment type="function">
    <text evidence="1 10">Controls the rotational direction of flagella during chemotaxis.</text>
</comment>
<keyword evidence="6 10" id="KW-0812">Transmembrane</keyword>
<accession>A0A844VY34</accession>
<evidence type="ECO:0000256" key="5">
    <source>
        <dbReference type="ARBA" id="ARBA00022500"/>
    </source>
</evidence>
<protein>
    <recommendedName>
        <fullName evidence="10">Flagellar protein FliL</fullName>
    </recommendedName>
</protein>
<evidence type="ECO:0000256" key="8">
    <source>
        <dbReference type="ARBA" id="ARBA00022989"/>
    </source>
</evidence>
<keyword evidence="10" id="KW-0997">Cell inner membrane</keyword>
<evidence type="ECO:0000256" key="1">
    <source>
        <dbReference type="ARBA" id="ARBA00002254"/>
    </source>
</evidence>
<comment type="subcellular location">
    <subcellularLocation>
        <location evidence="10">Cell inner membrane</location>
    </subcellularLocation>
    <subcellularLocation>
        <location evidence="2">Cell membrane</location>
        <topology evidence="2">Single-pass membrane protein</topology>
    </subcellularLocation>
</comment>
<dbReference type="Pfam" id="PF03748">
    <property type="entry name" value="FliL"/>
    <property type="match status" value="1"/>
</dbReference>
<dbReference type="PANTHER" id="PTHR35091:SF2">
    <property type="entry name" value="FLAGELLAR PROTEIN FLIL"/>
    <property type="match status" value="1"/>
</dbReference>
<keyword evidence="8 10" id="KW-1133">Transmembrane helix</keyword>
<comment type="similarity">
    <text evidence="3 10">Belongs to the FliL family.</text>
</comment>
<evidence type="ECO:0000256" key="4">
    <source>
        <dbReference type="ARBA" id="ARBA00022475"/>
    </source>
</evidence>
<keyword evidence="12" id="KW-1185">Reference proteome</keyword>
<evidence type="ECO:0000256" key="10">
    <source>
        <dbReference type="RuleBase" id="RU364125"/>
    </source>
</evidence>
<feature type="transmembrane region" description="Helical" evidence="10">
    <location>
        <begin position="20"/>
        <end position="45"/>
    </location>
</feature>
<reference evidence="11 12" key="1">
    <citation type="submission" date="2019-11" db="EMBL/GenBank/DDBJ databases">
        <title>Pseudooceanicola pacifica sp. nov., isolated from deep-sea sediment of the Pacific Ocean.</title>
        <authorList>
            <person name="Lyu L."/>
        </authorList>
    </citation>
    <scope>NUCLEOTIDE SEQUENCE [LARGE SCALE GENOMIC DNA]</scope>
    <source>
        <strain evidence="11 12">216_PA32_1</strain>
    </source>
</reference>
<keyword evidence="7 10" id="KW-0283">Flagellar rotation</keyword>
<dbReference type="GO" id="GO:0009425">
    <property type="term" value="C:bacterial-type flagellum basal body"/>
    <property type="evidence" value="ECO:0007669"/>
    <property type="project" value="InterPro"/>
</dbReference>
<evidence type="ECO:0000256" key="2">
    <source>
        <dbReference type="ARBA" id="ARBA00004162"/>
    </source>
</evidence>
<organism evidence="11 12">
    <name type="scientific">Pseudooceanicola pacificus</name>
    <dbReference type="NCBI Taxonomy" id="2676438"/>
    <lineage>
        <taxon>Bacteria</taxon>
        <taxon>Pseudomonadati</taxon>
        <taxon>Pseudomonadota</taxon>
        <taxon>Alphaproteobacteria</taxon>
        <taxon>Rhodobacterales</taxon>
        <taxon>Paracoccaceae</taxon>
        <taxon>Pseudooceanicola</taxon>
    </lineage>
</organism>
<comment type="caution">
    <text evidence="11">The sequence shown here is derived from an EMBL/GenBank/DDBJ whole genome shotgun (WGS) entry which is preliminary data.</text>
</comment>
<dbReference type="GO" id="GO:0071978">
    <property type="term" value="P:bacterial-type flagellum-dependent swarming motility"/>
    <property type="evidence" value="ECO:0007669"/>
    <property type="project" value="TreeGrafter"/>
</dbReference>
<dbReference type="Proteomes" id="UP000443843">
    <property type="component" value="Unassembled WGS sequence"/>
</dbReference>
<keyword evidence="4" id="KW-1003">Cell membrane</keyword>
<keyword evidence="5 10" id="KW-0145">Chemotaxis</keyword>
<dbReference type="PANTHER" id="PTHR35091">
    <property type="entry name" value="FLAGELLAR PROTEIN FLIL"/>
    <property type="match status" value="1"/>
</dbReference>
<dbReference type="RefSeq" id="WP_160380756.1">
    <property type="nucleotide sequence ID" value="NZ_WNXQ01000001.1"/>
</dbReference>
<proteinExistence type="inferred from homology"/>
<keyword evidence="9 10" id="KW-0472">Membrane</keyword>
<name>A0A844VY34_9RHOB</name>
<dbReference type="GO" id="GO:0006935">
    <property type="term" value="P:chemotaxis"/>
    <property type="evidence" value="ECO:0007669"/>
    <property type="project" value="UniProtKB-KW"/>
</dbReference>